<evidence type="ECO:0000313" key="2">
    <source>
        <dbReference type="EMBL" id="MBO2010937.1"/>
    </source>
</evidence>
<name>A0ABS3QI77_9BACT</name>
<feature type="region of interest" description="Disordered" evidence="1">
    <location>
        <begin position="22"/>
        <end position="42"/>
    </location>
</feature>
<dbReference type="Proteomes" id="UP000664369">
    <property type="component" value="Unassembled WGS sequence"/>
</dbReference>
<gene>
    <name evidence="2" type="ORF">J4E00_17890</name>
</gene>
<keyword evidence="3" id="KW-1185">Reference proteome</keyword>
<evidence type="ECO:0000313" key="3">
    <source>
        <dbReference type="Proteomes" id="UP000664369"/>
    </source>
</evidence>
<comment type="caution">
    <text evidence="2">The sequence shown here is derived from an EMBL/GenBank/DDBJ whole genome shotgun (WGS) entry which is preliminary data.</text>
</comment>
<dbReference type="EMBL" id="JAGETZ010000009">
    <property type="protein sequence ID" value="MBO2010937.1"/>
    <property type="molecule type" value="Genomic_DNA"/>
</dbReference>
<sequence>MNYLPKGWACILLVTLLSSCTEPAPSGRKPNTSSQKDTGRPNTEAVRYQVLDADCGLFPSTAHIPTDDQGNDLPHRGRFTPTKPQVAHLEQALRTLPLARVSVRTGYRIRPSYLVLIQQNLPRYKRQYFGFYNQQGQPCLYINFFPEHFVKEYPGYTPRWLLEPISVDDGGAGFWSIQYNWTTHQFYDLAHNADG</sequence>
<dbReference type="RefSeq" id="WP_208176634.1">
    <property type="nucleotide sequence ID" value="NZ_JAGETZ010000009.1"/>
</dbReference>
<organism evidence="2 3">
    <name type="scientific">Hymenobacter negativus</name>
    <dbReference type="NCBI Taxonomy" id="2795026"/>
    <lineage>
        <taxon>Bacteria</taxon>
        <taxon>Pseudomonadati</taxon>
        <taxon>Bacteroidota</taxon>
        <taxon>Cytophagia</taxon>
        <taxon>Cytophagales</taxon>
        <taxon>Hymenobacteraceae</taxon>
        <taxon>Hymenobacter</taxon>
    </lineage>
</organism>
<dbReference type="PROSITE" id="PS51257">
    <property type="entry name" value="PROKAR_LIPOPROTEIN"/>
    <property type="match status" value="1"/>
</dbReference>
<protein>
    <recommendedName>
        <fullName evidence="4">Lipoprotein</fullName>
    </recommendedName>
</protein>
<accession>A0ABS3QI77</accession>
<evidence type="ECO:0008006" key="4">
    <source>
        <dbReference type="Google" id="ProtNLM"/>
    </source>
</evidence>
<reference evidence="2 3" key="1">
    <citation type="submission" date="2021-03" db="EMBL/GenBank/DDBJ databases">
        <authorList>
            <person name="Kim M.K."/>
        </authorList>
    </citation>
    <scope>NUCLEOTIDE SEQUENCE [LARGE SCALE GENOMIC DNA]</scope>
    <source>
        <strain evidence="2 3">BT442</strain>
    </source>
</reference>
<evidence type="ECO:0000256" key="1">
    <source>
        <dbReference type="SAM" id="MobiDB-lite"/>
    </source>
</evidence>
<proteinExistence type="predicted"/>